<dbReference type="PANTHER" id="PTHR12801:SF115">
    <property type="entry name" value="FI18136P1-RELATED"/>
    <property type="match status" value="1"/>
</dbReference>
<keyword evidence="6" id="KW-0539">Nucleus</keyword>
<evidence type="ECO:0000256" key="5">
    <source>
        <dbReference type="ARBA" id="ARBA00022839"/>
    </source>
</evidence>
<dbReference type="InterPro" id="IPR047021">
    <property type="entry name" value="REXO1/3/4-like"/>
</dbReference>
<protein>
    <submittedName>
        <fullName evidence="11">RNA exonuclease 1 homolog isoform X1</fullName>
    </submittedName>
</protein>
<keyword evidence="7" id="KW-0175">Coiled coil</keyword>
<dbReference type="InterPro" id="IPR034922">
    <property type="entry name" value="REX1-like_exo"/>
</dbReference>
<comment type="similarity">
    <text evidence="2">Belongs to the REXO1/REXO3 family.</text>
</comment>
<evidence type="ECO:0000259" key="9">
    <source>
        <dbReference type="SMART" id="SM00479"/>
    </source>
</evidence>
<evidence type="ECO:0000256" key="7">
    <source>
        <dbReference type="SAM" id="Coils"/>
    </source>
</evidence>
<dbReference type="PANTHER" id="PTHR12801">
    <property type="entry name" value="RNA EXONUCLEASE REXO1 / RECO3 FAMILY MEMBER-RELATED"/>
    <property type="match status" value="1"/>
</dbReference>
<feature type="compositionally biased region" description="Basic and acidic residues" evidence="8">
    <location>
        <begin position="199"/>
        <end position="217"/>
    </location>
</feature>
<dbReference type="InterPro" id="IPR036397">
    <property type="entry name" value="RNaseH_sf"/>
</dbReference>
<dbReference type="Pfam" id="PF15870">
    <property type="entry name" value="EloA-BP1"/>
    <property type="match status" value="1"/>
</dbReference>
<dbReference type="OrthoDB" id="206335at2759"/>
<dbReference type="FunFam" id="3.30.420.10:FF:000019">
    <property type="entry name" value="RNA exonuclease NEF-sp"/>
    <property type="match status" value="1"/>
</dbReference>
<dbReference type="Gene3D" id="3.30.420.10">
    <property type="entry name" value="Ribonuclease H-like superfamily/Ribonuclease H"/>
    <property type="match status" value="1"/>
</dbReference>
<comment type="subcellular location">
    <subcellularLocation>
        <location evidence="1">Nucleus</location>
    </subcellularLocation>
</comment>
<dbReference type="InterPro" id="IPR012337">
    <property type="entry name" value="RNaseH-like_sf"/>
</dbReference>
<feature type="compositionally biased region" description="Basic and acidic residues" evidence="8">
    <location>
        <begin position="229"/>
        <end position="273"/>
    </location>
</feature>
<evidence type="ECO:0000313" key="10">
    <source>
        <dbReference type="Proteomes" id="UP000504634"/>
    </source>
</evidence>
<feature type="region of interest" description="Disordered" evidence="8">
    <location>
        <begin position="198"/>
        <end position="373"/>
    </location>
</feature>
<evidence type="ECO:0000313" key="11">
    <source>
        <dbReference type="RefSeq" id="XP_030369607.1"/>
    </source>
</evidence>
<proteinExistence type="inferred from homology"/>
<name>A0A6J2T3Y8_DROLE</name>
<evidence type="ECO:0000256" key="1">
    <source>
        <dbReference type="ARBA" id="ARBA00004123"/>
    </source>
</evidence>
<dbReference type="SMART" id="SM00479">
    <property type="entry name" value="EXOIII"/>
    <property type="match status" value="1"/>
</dbReference>
<feature type="region of interest" description="Disordered" evidence="8">
    <location>
        <begin position="121"/>
        <end position="165"/>
    </location>
</feature>
<dbReference type="GO" id="GO:0004527">
    <property type="term" value="F:exonuclease activity"/>
    <property type="evidence" value="ECO:0007669"/>
    <property type="project" value="UniProtKB-KW"/>
</dbReference>
<dbReference type="RefSeq" id="XP_030369607.1">
    <property type="nucleotide sequence ID" value="XM_030513747.1"/>
</dbReference>
<keyword evidence="10" id="KW-1185">Reference proteome</keyword>
<feature type="compositionally biased region" description="Basic and acidic residues" evidence="8">
    <location>
        <begin position="294"/>
        <end position="309"/>
    </location>
</feature>
<feature type="coiled-coil region" evidence="7">
    <location>
        <begin position="481"/>
        <end position="524"/>
    </location>
</feature>
<feature type="domain" description="Exonuclease" evidence="9">
    <location>
        <begin position="866"/>
        <end position="1025"/>
    </location>
</feature>
<gene>
    <name evidence="11" type="primary">LOC115620496</name>
</gene>
<keyword evidence="3" id="KW-0540">Nuclease</keyword>
<dbReference type="Proteomes" id="UP000504634">
    <property type="component" value="Unplaced"/>
</dbReference>
<feature type="compositionally biased region" description="Low complexity" evidence="8">
    <location>
        <begin position="328"/>
        <end position="347"/>
    </location>
</feature>
<dbReference type="CDD" id="cd06145">
    <property type="entry name" value="REX1_like"/>
    <property type="match status" value="1"/>
</dbReference>
<evidence type="ECO:0000256" key="6">
    <source>
        <dbReference type="ARBA" id="ARBA00023242"/>
    </source>
</evidence>
<evidence type="ECO:0000256" key="3">
    <source>
        <dbReference type="ARBA" id="ARBA00022722"/>
    </source>
</evidence>
<dbReference type="InterPro" id="IPR031736">
    <property type="entry name" value="REXO1-like_dom"/>
</dbReference>
<dbReference type="AlphaFoldDB" id="A0A6J2T3Y8"/>
<dbReference type="GO" id="GO:0003676">
    <property type="term" value="F:nucleic acid binding"/>
    <property type="evidence" value="ECO:0007669"/>
    <property type="project" value="InterPro"/>
</dbReference>
<feature type="compositionally biased region" description="Low complexity" evidence="8">
    <location>
        <begin position="282"/>
        <end position="292"/>
    </location>
</feature>
<organism evidence="10 11">
    <name type="scientific">Drosophila lebanonensis</name>
    <name type="common">Fruit fly</name>
    <name type="synonym">Scaptodrosophila lebanonensis</name>
    <dbReference type="NCBI Taxonomy" id="7225"/>
    <lineage>
        <taxon>Eukaryota</taxon>
        <taxon>Metazoa</taxon>
        <taxon>Ecdysozoa</taxon>
        <taxon>Arthropoda</taxon>
        <taxon>Hexapoda</taxon>
        <taxon>Insecta</taxon>
        <taxon>Pterygota</taxon>
        <taxon>Neoptera</taxon>
        <taxon>Endopterygota</taxon>
        <taxon>Diptera</taxon>
        <taxon>Brachycera</taxon>
        <taxon>Muscomorpha</taxon>
        <taxon>Ephydroidea</taxon>
        <taxon>Drosophilidae</taxon>
        <taxon>Scaptodrosophila</taxon>
    </lineage>
</organism>
<accession>A0A6J2T3Y8</accession>
<keyword evidence="5 11" id="KW-0269">Exonuclease</keyword>
<dbReference type="GeneID" id="115620496"/>
<reference evidence="11" key="1">
    <citation type="submission" date="2025-08" db="UniProtKB">
        <authorList>
            <consortium name="RefSeq"/>
        </authorList>
    </citation>
    <scope>IDENTIFICATION</scope>
    <source>
        <strain evidence="11">11010-0011.00</strain>
        <tissue evidence="11">Whole body</tissue>
    </source>
</reference>
<dbReference type="SUPFAM" id="SSF53098">
    <property type="entry name" value="Ribonuclease H-like"/>
    <property type="match status" value="1"/>
</dbReference>
<sequence>MRYSQKGGKTSQLQIVRQSHIKGICKRFQHSGMLPSTGLFRSIACPYFDSSGSGTKASGDSSDVTSFPCERPFCHFKHVRKEDSEAAPPAEPDKVPNYKPTPAPKLLSLPLPEMVHSTVKKKSQLEYHPEKPALNASPAKKKLDTNASTAPKYVPAPAINTSVNGASDDWQVGIEEDELNKQIQLELDEAMELTMQLEQFKEVNDNAEEDKNEHDLPEMQLDLGGAESKSSREKSVTRSEHKSSKESEKRSEKDRRSSSKNSHRDKTKLEHRSSSSKHKSSSSKNTPASSSSSHRKDSSRSNHKDEKSSSSKHKSSSSSSLKSRDHASSSMERSSSRSSSITSSKTSTKGKYKAETVKIATKPAHTTSSNDYKELECISESEMEATEEEIARQCESIFDDLEIKFGAMHKSDESGDEATRKRKASPDIEMYTEAVTAAIQKRRVAHENADKSKLSTPDLARKPNHIRNAMQAIFDRRTELRRQEKLRAEADAEQIRQAQERVRAAQEELRQAQAQAQAQELAQVKKPMLTPLIPKLALTPPTRIGRGIAPVANMMAIARAKKKIEELQAEKMKPAFTPSQTAKGTSRVAHKPTAALDKVAPVAVEKPPVLEPKSSKISYNIRMQYYELMVKQCTIIYPQLVDAWERAQIEELAVFKKCSTPSIYKNSSMLTINKLRKEAIEAGNRPSVANKTVSHAMILGGKRALNTSWSVEKKDRLSSTGSGEPFDALSGEKAYKMVYELRLTEQQLVENGYPRPGVGRGTAVIKACRPNRRPNETERYCSRCGQIFNLNIYERKCVDLCNYHPKSTGYRRGFTDNHHRCCQQPAGTPGCSYANYHVTDYFDPDKLTCFVKTMNKCEEYVPSKKDIFALDCEMCYTTHGIELTRVTVVDITGRTVYDALVKPDNLIVDYNTVYSGITEAMLSNETRNLRDVQAVLMSMFHTKTVLVGHSLESDLKALKLIHDVVVDTSVLFPHKMGPPKKRALKTLCIENLKRIIQENEAGHDSAEDAEVCIQLIKYYLRQKIS</sequence>
<dbReference type="GO" id="GO:0005634">
    <property type="term" value="C:nucleus"/>
    <property type="evidence" value="ECO:0007669"/>
    <property type="project" value="UniProtKB-SubCell"/>
</dbReference>
<dbReference type="InterPro" id="IPR013520">
    <property type="entry name" value="Ribonucl_H"/>
</dbReference>
<evidence type="ECO:0000256" key="8">
    <source>
        <dbReference type="SAM" id="MobiDB-lite"/>
    </source>
</evidence>
<evidence type="ECO:0000256" key="2">
    <source>
        <dbReference type="ARBA" id="ARBA00006357"/>
    </source>
</evidence>
<keyword evidence="4" id="KW-0378">Hydrolase</keyword>
<evidence type="ECO:0000256" key="4">
    <source>
        <dbReference type="ARBA" id="ARBA00022801"/>
    </source>
</evidence>